<dbReference type="SUPFAM" id="SSF51905">
    <property type="entry name" value="FAD/NAD(P)-binding domain"/>
    <property type="match status" value="1"/>
</dbReference>
<dbReference type="Proteomes" id="UP001426770">
    <property type="component" value="Unassembled WGS sequence"/>
</dbReference>
<keyword evidence="3" id="KW-1185">Reference proteome</keyword>
<protein>
    <recommendedName>
        <fullName evidence="1">FAD-dependent urate hydroxylase HpyO/Asp monooxygenase CreE-like FAD/NAD(P)-binding domain-containing protein</fullName>
    </recommendedName>
</protein>
<gene>
    <name evidence="2" type="ORF">Lsed01_02050</name>
</gene>
<organism evidence="2 3">
    <name type="scientific">Demequina sediminis</name>
    <dbReference type="NCBI Taxonomy" id="1930058"/>
    <lineage>
        <taxon>Bacteria</taxon>
        <taxon>Bacillati</taxon>
        <taxon>Actinomycetota</taxon>
        <taxon>Actinomycetes</taxon>
        <taxon>Micrococcales</taxon>
        <taxon>Demequinaceae</taxon>
        <taxon>Demequina</taxon>
    </lineage>
</organism>
<dbReference type="InterPro" id="IPR036188">
    <property type="entry name" value="FAD/NAD-bd_sf"/>
</dbReference>
<comment type="caution">
    <text evidence="2">The sequence shown here is derived from an EMBL/GenBank/DDBJ whole genome shotgun (WGS) entry which is preliminary data.</text>
</comment>
<name>A0ABP9WJ27_9MICO</name>
<evidence type="ECO:0000313" key="3">
    <source>
        <dbReference type="Proteomes" id="UP001426770"/>
    </source>
</evidence>
<dbReference type="InterPro" id="IPR038732">
    <property type="entry name" value="HpyO/CreE_NAD-binding"/>
</dbReference>
<dbReference type="PANTHER" id="PTHR40254:SF1">
    <property type="entry name" value="BLR0577 PROTEIN"/>
    <property type="match status" value="1"/>
</dbReference>
<dbReference type="PANTHER" id="PTHR40254">
    <property type="entry name" value="BLR0577 PROTEIN"/>
    <property type="match status" value="1"/>
</dbReference>
<dbReference type="EMBL" id="BAABRR010000011">
    <property type="protein sequence ID" value="GAA5519599.1"/>
    <property type="molecule type" value="Genomic_DNA"/>
</dbReference>
<dbReference type="InterPro" id="IPR052189">
    <property type="entry name" value="L-asp_N-monooxygenase_NS-form"/>
</dbReference>
<feature type="domain" description="FAD-dependent urate hydroxylase HpyO/Asp monooxygenase CreE-like FAD/NAD(P)-binding" evidence="1">
    <location>
        <begin position="29"/>
        <end position="190"/>
    </location>
</feature>
<reference evidence="2 3" key="1">
    <citation type="submission" date="2024-02" db="EMBL/GenBank/DDBJ databases">
        <title>Lysinimicrobium sediminis NBRC 112286.</title>
        <authorList>
            <person name="Ichikawa N."/>
            <person name="Katano-Makiyama Y."/>
            <person name="Hidaka K."/>
        </authorList>
    </citation>
    <scope>NUCLEOTIDE SEQUENCE [LARGE SCALE GENOMIC DNA]</scope>
    <source>
        <strain evidence="2 3">NBRC 112286</strain>
    </source>
</reference>
<sequence>MPPTRLWRATRAAVGNASSDRAPADADLVMVGAGPQALRALADLDHELAQSSPDATRVPPRVCVLDPATPGPGAVWDPAQGVHLRMNVDAGIVDLTCPSVPLTFVEWLAANGALRDPTLDRYPPRATAGRYLAWAWERLRESPRMALASRRVRVTDVVRDGDRWSCETVTPEGPPDVPVTAPRVLLATGHAGGVGMDHARLADPDRGPAPGADVVVRGAALTAFDVVMDLTAARGGAWIEDAARPSGRRYLPGGREPASVTLVARSGEPMLPKPAAVAATLARAVIEQTRRWGASATPDDAWWGVLADAAVAAARAAGVRLEHAALWDVLDATTGAVAADGRAREGAADPGERWERDVRRAEGDVDADPAWWWGRAWSAGYQDVVRSLERAPRDADTWPRWRARAARLERWAFGPPLETHRRLLALREAGLLGIVPALALIPPGAVTLDAFTRGPGVLSAPRPWDAGAEGPMPWAPWEGLLRRGDVTVRAGERGVFTAPDGACVGADGRQTPGLYALGRPTEDVVIGHDSLQRALHGDTRRWAARIAREWDERAWSETRRERSYG</sequence>
<evidence type="ECO:0000313" key="2">
    <source>
        <dbReference type="EMBL" id="GAA5519599.1"/>
    </source>
</evidence>
<dbReference type="Pfam" id="PF13454">
    <property type="entry name" value="NAD_binding_9"/>
    <property type="match status" value="1"/>
</dbReference>
<proteinExistence type="predicted"/>
<evidence type="ECO:0000259" key="1">
    <source>
        <dbReference type="Pfam" id="PF13454"/>
    </source>
</evidence>
<accession>A0ABP9WJ27</accession>
<dbReference type="Gene3D" id="3.50.50.60">
    <property type="entry name" value="FAD/NAD(P)-binding domain"/>
    <property type="match status" value="1"/>
</dbReference>